<dbReference type="Proteomes" id="UP001064048">
    <property type="component" value="Chromosome 3"/>
</dbReference>
<proteinExistence type="predicted"/>
<keyword evidence="2" id="KW-1185">Reference proteome</keyword>
<evidence type="ECO:0000313" key="2">
    <source>
        <dbReference type="Proteomes" id="UP001064048"/>
    </source>
</evidence>
<gene>
    <name evidence="1" type="ORF">MSG28_001908</name>
</gene>
<reference evidence="1 2" key="1">
    <citation type="journal article" date="2022" name="Genome Biol. Evol.">
        <title>The Spruce Budworm Genome: Reconstructing the Evolutionary History of Antifreeze Proteins.</title>
        <authorList>
            <person name="Beliveau C."/>
            <person name="Gagne P."/>
            <person name="Picq S."/>
            <person name="Vernygora O."/>
            <person name="Keeling C.I."/>
            <person name="Pinkney K."/>
            <person name="Doucet D."/>
            <person name="Wen F."/>
            <person name="Johnston J.S."/>
            <person name="Maaroufi H."/>
            <person name="Boyle B."/>
            <person name="Laroche J."/>
            <person name="Dewar K."/>
            <person name="Juretic N."/>
            <person name="Blackburn G."/>
            <person name="Nisole A."/>
            <person name="Brunet B."/>
            <person name="Brandao M."/>
            <person name="Lumley L."/>
            <person name="Duan J."/>
            <person name="Quan G."/>
            <person name="Lucarotti C.J."/>
            <person name="Roe A.D."/>
            <person name="Sperling F.A.H."/>
            <person name="Levesque R.C."/>
            <person name="Cusson M."/>
        </authorList>
    </citation>
    <scope>NUCLEOTIDE SEQUENCE [LARGE SCALE GENOMIC DNA]</scope>
    <source>
        <strain evidence="1">Glfc:IPQL:Cfum</strain>
    </source>
</reference>
<sequence>MMLKEMRDSSHERKSKMIELRINNETLRKENYAKDREIRRLNKDIQQYELTLTNLRTEMTQGQGTCSPPEVIKKDAEVMAGMCCTGTECGDLEPVKDVGELLREETNKYRERIHKMELSLKSSGVKVRAVHKINLGLIEELGTLRRLCVAVDLERRDARLRLDLEGQIVKQMLKQLQQAKAKLQQKEMESSRSDFVSGDHEYRQPSHASMPVAKTRARRDQPALDCDPDFRGPEFEGNGDGMLSRQISKIMKQQCLHCCVSAWRKTCQIATSTPEGSLEALHDSDLSIISNKPPSPITVSDSSASNLDLILETCTSHQEVCSRDCDVHEQPTMKLENSEDSLTAQQQSTQRNNLETRDDHDRCDKSETSDRKRNKSITSDHQSAQRNKNKDQILHQLANEKVRRSLESVEDVSVNKPASKDNANKSEILDQERNESITSENQPVFCQNKTSGDTLKKSITSQVGSWLQTSNIDATSIHTNTTCLCWKKDVLTQIPHIVPKSVSGDLSQDEISSVQTQLCDCSSSDDKVEKKSLQSHICDCGSAKDSARVQKCKRLPSHICDCSSDDAKEGMKRISLQSQICECGTAKDSAGVKKRNELNKVVKVEEQNFNEDAILKMKPCTCTKLQCMKNVETGDQKQEKADVTTPVEKSMLQREPAGEPKSSTSPIYYLYGASTTPASSCCGTDYDLDSGGGSSCAGACEQYYRNKLMATLQILENKEETIRVQGSSLGVAEARIAALTERACSLRCELDQKARELNKLRKFAESCRVEKADISITAEMQEVQAQKNIVNTLQDNLSVIAELYRECFFETAKQEELIDMLRQSYLDVRLMDKDKTDKINRLQSVINTQKWSIEQCQDVVIEVETLKSEISNFLNSSNNDSGMWERGSETPDVGEELGDILEQLRQLQDMLTGDCICGLQDENKALKKKNEHLEMQLDKLRHRVSELEGLVSSSHSLGQQYQKQIEEKEQEFYEVRQRLVEFESANKERGAACETLTRQLQQSQVLLDDKIAELGEARRARAAQDAAVTALREQLDHADQVIKEVGALEREPSYCLAASFGRALGPVFIRTKYSAESSSRASLLGTYGLKKLAEASQWRGQLDQSQARVAELEQRLQAVCAHCTDLEMCCSAKERNASALQGQLEEAHARGAALCDESRRVTACVRHWMRRQRALAREQQEKIKMQESMLNELRRCVETRQNHSVRTSTSEIEQCCSNSPRVRACTSETYSLCSRTHQAVGGSETTFSRGPNPCLIDCESERPSCSQCTSNRQGRRERSSESEMASCSSAPVPPRRRKKLPPCGDTRCPWSPGAQHIRFASLPRHVSPTDELVERVEHLHEALAATQRRWVRPRQ</sequence>
<dbReference type="EMBL" id="CM046103">
    <property type="protein sequence ID" value="KAI8427329.1"/>
    <property type="molecule type" value="Genomic_DNA"/>
</dbReference>
<organism evidence="1 2">
    <name type="scientific">Choristoneura fumiferana</name>
    <name type="common">Spruce budworm moth</name>
    <name type="synonym">Archips fumiferana</name>
    <dbReference type="NCBI Taxonomy" id="7141"/>
    <lineage>
        <taxon>Eukaryota</taxon>
        <taxon>Metazoa</taxon>
        <taxon>Ecdysozoa</taxon>
        <taxon>Arthropoda</taxon>
        <taxon>Hexapoda</taxon>
        <taxon>Insecta</taxon>
        <taxon>Pterygota</taxon>
        <taxon>Neoptera</taxon>
        <taxon>Endopterygota</taxon>
        <taxon>Lepidoptera</taxon>
        <taxon>Glossata</taxon>
        <taxon>Ditrysia</taxon>
        <taxon>Tortricoidea</taxon>
        <taxon>Tortricidae</taxon>
        <taxon>Tortricinae</taxon>
        <taxon>Choristoneura</taxon>
    </lineage>
</organism>
<protein>
    <submittedName>
        <fullName evidence="1">Uncharacterized protein</fullName>
    </submittedName>
</protein>
<comment type="caution">
    <text evidence="1">The sequence shown here is derived from an EMBL/GenBank/DDBJ whole genome shotgun (WGS) entry which is preliminary data.</text>
</comment>
<name>A0ACC0JTF9_CHOFU</name>
<evidence type="ECO:0000313" key="1">
    <source>
        <dbReference type="EMBL" id="KAI8427329.1"/>
    </source>
</evidence>
<accession>A0ACC0JTF9</accession>